<comment type="caution">
    <text evidence="1">The sequence shown here is derived from an EMBL/GenBank/DDBJ whole genome shotgun (WGS) entry which is preliminary data.</text>
</comment>
<name>A0ACB6RB81_9PLEO</name>
<dbReference type="Proteomes" id="UP000799755">
    <property type="component" value="Unassembled WGS sequence"/>
</dbReference>
<reference evidence="1" key="1">
    <citation type="journal article" date="2020" name="Stud. Mycol.">
        <title>101 Dothideomycetes genomes: a test case for predicting lifestyles and emergence of pathogens.</title>
        <authorList>
            <person name="Haridas S."/>
            <person name="Albert R."/>
            <person name="Binder M."/>
            <person name="Bloem J."/>
            <person name="Labutti K."/>
            <person name="Salamov A."/>
            <person name="Andreopoulos B."/>
            <person name="Baker S."/>
            <person name="Barry K."/>
            <person name="Bills G."/>
            <person name="Bluhm B."/>
            <person name="Cannon C."/>
            <person name="Castanera R."/>
            <person name="Culley D."/>
            <person name="Daum C."/>
            <person name="Ezra D."/>
            <person name="Gonzalez J."/>
            <person name="Henrissat B."/>
            <person name="Kuo A."/>
            <person name="Liang C."/>
            <person name="Lipzen A."/>
            <person name="Lutzoni F."/>
            <person name="Magnuson J."/>
            <person name="Mondo S."/>
            <person name="Nolan M."/>
            <person name="Ohm R."/>
            <person name="Pangilinan J."/>
            <person name="Park H.-J."/>
            <person name="Ramirez L."/>
            <person name="Alfaro M."/>
            <person name="Sun H."/>
            <person name="Tritt A."/>
            <person name="Yoshinaga Y."/>
            <person name="Zwiers L.-H."/>
            <person name="Turgeon B."/>
            <person name="Goodwin S."/>
            <person name="Spatafora J."/>
            <person name="Crous P."/>
            <person name="Grigoriev I."/>
        </authorList>
    </citation>
    <scope>NUCLEOTIDE SEQUENCE</scope>
    <source>
        <strain evidence="1">ATCC 200398</strain>
    </source>
</reference>
<sequence>MNINALLINPAPEAPRVSPSNPPFIPAPSPSTSAAKLPTPPLSTSKPMTHKRKRHDPKPIWAVREDEVMDDQPLQPPQPPQSLQPLQQSRPQPPPAVQRNGTQPQTSRELQGYERPITNDPRMYDEISRKVCDFLWDNVVENALVRNAIAESPATQVEIEARWGQIQERHGGGRLRGMHDTECIIRKDVLEQMKFESTMSLEQHQKMNKFLNNQVQLSKHPNALRAEINYKHTREVDMFYQLDQDGFSLLPHHTKEMIAQSNARQRIRVTRDARTEGVLAKVIKLRIANLEISSPQTEWDYRIGINLEINFPGPVEGLSPATEHGRNAESLERRKDRVSYSWLNAYQIDLTQVSQAQGKNHELELELDSKVLINAAEKVKRGEENDFENLVSGMMNNLRILSREVTPAGVKALP</sequence>
<dbReference type="EMBL" id="MU003494">
    <property type="protein sequence ID" value="KAF2476499.1"/>
    <property type="molecule type" value="Genomic_DNA"/>
</dbReference>
<evidence type="ECO:0000313" key="2">
    <source>
        <dbReference type="Proteomes" id="UP000799755"/>
    </source>
</evidence>
<evidence type="ECO:0000313" key="1">
    <source>
        <dbReference type="EMBL" id="KAF2476499.1"/>
    </source>
</evidence>
<proteinExistence type="predicted"/>
<keyword evidence="2" id="KW-1185">Reference proteome</keyword>
<accession>A0ACB6RB81</accession>
<gene>
    <name evidence="1" type="ORF">BDR25DRAFT_277676</name>
</gene>
<protein>
    <submittedName>
        <fullName evidence="1">mRNA triphosphatase CET1</fullName>
    </submittedName>
</protein>
<organism evidence="1 2">
    <name type="scientific">Lindgomyces ingoldianus</name>
    <dbReference type="NCBI Taxonomy" id="673940"/>
    <lineage>
        <taxon>Eukaryota</taxon>
        <taxon>Fungi</taxon>
        <taxon>Dikarya</taxon>
        <taxon>Ascomycota</taxon>
        <taxon>Pezizomycotina</taxon>
        <taxon>Dothideomycetes</taxon>
        <taxon>Pleosporomycetidae</taxon>
        <taxon>Pleosporales</taxon>
        <taxon>Lindgomycetaceae</taxon>
        <taxon>Lindgomyces</taxon>
    </lineage>
</organism>